<feature type="domain" description="PPIase FKBP-type" evidence="12">
    <location>
        <begin position="47"/>
        <end position="135"/>
    </location>
</feature>
<dbReference type="GO" id="GO:0005509">
    <property type="term" value="F:calcium ion binding"/>
    <property type="evidence" value="ECO:0007669"/>
    <property type="project" value="InterPro"/>
</dbReference>
<dbReference type="PROSITE" id="PS50222">
    <property type="entry name" value="EF_HAND_2"/>
    <property type="match status" value="2"/>
</dbReference>
<dbReference type="EnsemblMetazoa" id="RPRC007711-RA">
    <property type="protein sequence ID" value="RPRC007711-PA"/>
    <property type="gene ID" value="RPRC007711"/>
</dbReference>
<reference evidence="16" key="2">
    <citation type="submission" date="2015-04" db="EMBL/GenBank/DDBJ databases">
        <authorList>
            <person name="Wilson R.K."/>
            <person name="Warren W."/>
            <person name="Dotson E."/>
            <person name="Oliveira P.L."/>
        </authorList>
    </citation>
    <scope>NUCLEOTIDE SEQUENCE</scope>
</reference>
<keyword evidence="7 10" id="KW-0697">Rotamase</keyword>
<sequence>MYTTTAYFNLYFAGIAAFITIVTVYAADLKVDVEYAPEVCDRKSKIGDMLTMHYTGTLKDGTKFDSSHDREQPFTFQLGVGQVIKGWDQGLTNMCVGEKRKLTIPPELAYGNKGAGNVIPPGATLSFEVELLNIGDQAPTTNVFKEIDSDADKMLSREEVSEYLKKQMVAAGEGGDAAEEVKQMLEDHDKLVEEIFQHEDKDKNGFISHEEFSGPKHDEL</sequence>
<evidence type="ECO:0000256" key="3">
    <source>
        <dbReference type="ARBA" id="ARBA00022729"/>
    </source>
</evidence>
<evidence type="ECO:0000313" key="16">
    <source>
        <dbReference type="Proteomes" id="UP000015103"/>
    </source>
</evidence>
<dbReference type="EC" id="5.2.1.8" evidence="2 10"/>
<evidence type="ECO:0000256" key="2">
    <source>
        <dbReference type="ARBA" id="ARBA00013194"/>
    </source>
</evidence>
<protein>
    <recommendedName>
        <fullName evidence="2 10">peptidylprolyl isomerase</fullName>
        <ecNumber evidence="2 10">5.2.1.8</ecNumber>
    </recommendedName>
</protein>
<dbReference type="Gene3D" id="1.10.238.10">
    <property type="entry name" value="EF-hand"/>
    <property type="match status" value="1"/>
</dbReference>
<dbReference type="InterPro" id="IPR002048">
    <property type="entry name" value="EF_hand_dom"/>
</dbReference>
<dbReference type="eggNOG" id="KOG0549">
    <property type="taxonomic scope" value="Eukaryota"/>
</dbReference>
<dbReference type="Gene3D" id="3.10.50.40">
    <property type="match status" value="1"/>
</dbReference>
<accession>R4G3D6</accession>
<dbReference type="EMBL" id="GAHY01002295">
    <property type="protein sequence ID" value="JAA75215.1"/>
    <property type="molecule type" value="mRNA"/>
</dbReference>
<reference evidence="15" key="3">
    <citation type="submission" date="2015-05" db="UniProtKB">
        <authorList>
            <consortium name="EnsemblMetazoa"/>
        </authorList>
    </citation>
    <scope>IDENTIFICATION</scope>
</reference>
<feature type="transmembrane region" description="Helical" evidence="11">
    <location>
        <begin position="6"/>
        <end position="27"/>
    </location>
</feature>
<reference evidence="14" key="1">
    <citation type="submission" date="2013-04" db="EMBL/GenBank/DDBJ databases">
        <title>An insight into the transcriptome of the digestive tract of the blood sucking bug, Rhodnius prolixus.</title>
        <authorList>
            <person name="Ribeiro J.M.C."/>
            <person name="Genta F.A."/>
            <person name="Sorgine M.H.F."/>
            <person name="Paiva-Silva G.O."/>
            <person name="Majerowicz D."/>
            <person name="Medeiros M."/>
            <person name="Koerich L."/>
            <person name="Terra W.R."/>
            <person name="Ferreira C."/>
            <person name="Pimentel A.C."/>
            <person name="Bisch P.M."/>
            <person name="Diniz M.M.P."/>
            <person name="Nascimento R."/>
            <person name="Salmon D."/>
            <person name="Silber A.M."/>
            <person name="Alves M."/>
            <person name="Oliveira M.F."/>
            <person name="Gondim K.C."/>
            <person name="Silva Neto M.A.C."/>
            <person name="Atella G.C."/>
            <person name="Araujo H."/>
            <person name="Dias F.S."/>
            <person name="Polycarpo C.R."/>
            <person name="Fampa P."/>
            <person name="Melo A.C."/>
            <person name="Tanaka A.S."/>
            <person name="Balczun C."/>
            <person name="Oliveira J.H.M."/>
            <person name="Goncalves R."/>
            <person name="Lazoski C."/>
            <person name="Pereira M.A."/>
            <person name="Rivera-Pomar R."/>
            <person name="Diambra L."/>
            <person name="Schaub G.A."/>
            <person name="Garcia E.S."/>
            <person name="Azambuja P."/>
            <person name="Braz G.R.C."/>
            <person name="Oliveira P.L."/>
        </authorList>
    </citation>
    <scope>NUCLEOTIDE SEQUENCE</scope>
</reference>
<dbReference type="FunCoup" id="R4G3D6">
    <property type="interactions" value="113"/>
</dbReference>
<dbReference type="HOGENOM" id="CLU_013615_5_0_1"/>
<evidence type="ECO:0000256" key="1">
    <source>
        <dbReference type="ARBA" id="ARBA00000971"/>
    </source>
</evidence>
<dbReference type="PANTHER" id="PTHR46222:SF3">
    <property type="entry name" value="PEPTIDYLPROLYL ISOMERASE"/>
    <property type="match status" value="1"/>
</dbReference>
<dbReference type="EMBL" id="ACPB03015319">
    <property type="status" value="NOT_ANNOTATED_CDS"/>
    <property type="molecule type" value="Genomic_DNA"/>
</dbReference>
<dbReference type="OMA" id="DRIPPKA"/>
<dbReference type="GO" id="GO:0005783">
    <property type="term" value="C:endoplasmic reticulum"/>
    <property type="evidence" value="ECO:0007669"/>
    <property type="project" value="UniProtKB-ARBA"/>
</dbReference>
<dbReference type="InterPro" id="IPR011992">
    <property type="entry name" value="EF-hand-dom_pair"/>
</dbReference>
<dbReference type="Pfam" id="PF13499">
    <property type="entry name" value="EF-hand_7"/>
    <property type="match status" value="1"/>
</dbReference>
<keyword evidence="11" id="KW-1133">Transmembrane helix</keyword>
<dbReference type="GeneID" id="141448517"/>
<dbReference type="InterPro" id="IPR046357">
    <property type="entry name" value="PPIase_dom_sf"/>
</dbReference>
<evidence type="ECO:0000256" key="4">
    <source>
        <dbReference type="ARBA" id="ARBA00022737"/>
    </source>
</evidence>
<dbReference type="PANTHER" id="PTHR46222">
    <property type="entry name" value="PEPTIDYL-PROLYL CIS-TRANS ISOMERASE FKBP7/14"/>
    <property type="match status" value="1"/>
</dbReference>
<dbReference type="EMBL" id="ACPB03015322">
    <property type="status" value="NOT_ANNOTATED_CDS"/>
    <property type="molecule type" value="Genomic_DNA"/>
</dbReference>
<keyword evidence="4" id="KW-0677">Repeat</keyword>
<dbReference type="EMBL" id="ACPB03015318">
    <property type="status" value="NOT_ANNOTATED_CDS"/>
    <property type="molecule type" value="Genomic_DNA"/>
</dbReference>
<dbReference type="InterPro" id="IPR018247">
    <property type="entry name" value="EF_Hand_1_Ca_BS"/>
</dbReference>
<dbReference type="EMBL" id="ACPB03015321">
    <property type="status" value="NOT_ANNOTATED_CDS"/>
    <property type="molecule type" value="Genomic_DNA"/>
</dbReference>
<dbReference type="SUPFAM" id="SSF54534">
    <property type="entry name" value="FKBP-like"/>
    <property type="match status" value="1"/>
</dbReference>
<evidence type="ECO:0000256" key="7">
    <source>
        <dbReference type="ARBA" id="ARBA00023110"/>
    </source>
</evidence>
<feature type="domain" description="EF-hand" evidence="13">
    <location>
        <begin position="135"/>
        <end position="170"/>
    </location>
</feature>
<evidence type="ECO:0000313" key="15">
    <source>
        <dbReference type="EnsemblMetazoa" id="RPRC007711-PA"/>
    </source>
</evidence>
<dbReference type="InterPro" id="IPR001179">
    <property type="entry name" value="PPIase_FKBP_dom"/>
</dbReference>
<dbReference type="AlphaFoldDB" id="R4G3D6"/>
<evidence type="ECO:0000259" key="12">
    <source>
        <dbReference type="PROSITE" id="PS50059"/>
    </source>
</evidence>
<proteinExistence type="evidence at transcript level"/>
<dbReference type="RefSeq" id="XP_073973001.1">
    <property type="nucleotide sequence ID" value="XM_074116900.1"/>
</dbReference>
<dbReference type="EMBL" id="ACPB03015320">
    <property type="status" value="NOT_ANNOTATED_CDS"/>
    <property type="molecule type" value="Genomic_DNA"/>
</dbReference>
<feature type="domain" description="EF-hand" evidence="13">
    <location>
        <begin position="187"/>
        <end position="220"/>
    </location>
</feature>
<keyword evidence="8" id="KW-0325">Glycoprotein</keyword>
<dbReference type="PROSITE" id="PS00018">
    <property type="entry name" value="EF_HAND_1"/>
    <property type="match status" value="2"/>
</dbReference>
<keyword evidence="16" id="KW-1185">Reference proteome</keyword>
<dbReference type="InterPro" id="IPR052273">
    <property type="entry name" value="PPIase_FKBP"/>
</dbReference>
<keyword evidence="5" id="KW-0256">Endoplasmic reticulum</keyword>
<keyword evidence="11" id="KW-0472">Membrane</keyword>
<dbReference type="FunFam" id="3.10.50.40:FF:000006">
    <property type="entry name" value="Peptidyl-prolyl cis-trans isomerase"/>
    <property type="match status" value="1"/>
</dbReference>
<keyword evidence="6" id="KW-0106">Calcium</keyword>
<dbReference type="GO" id="GO:0003755">
    <property type="term" value="F:peptidyl-prolyl cis-trans isomerase activity"/>
    <property type="evidence" value="ECO:0007669"/>
    <property type="project" value="UniProtKB-KW"/>
</dbReference>
<dbReference type="Pfam" id="PF00254">
    <property type="entry name" value="FKBP_C"/>
    <property type="match status" value="1"/>
</dbReference>
<keyword evidence="11" id="KW-0812">Transmembrane</keyword>
<dbReference type="Proteomes" id="UP000015103">
    <property type="component" value="Unassembled WGS sequence"/>
</dbReference>
<organism evidence="14">
    <name type="scientific">Rhodnius prolixus</name>
    <name type="common">Triatomid bug</name>
    <dbReference type="NCBI Taxonomy" id="13249"/>
    <lineage>
        <taxon>Eukaryota</taxon>
        <taxon>Metazoa</taxon>
        <taxon>Ecdysozoa</taxon>
        <taxon>Arthropoda</taxon>
        <taxon>Hexapoda</taxon>
        <taxon>Insecta</taxon>
        <taxon>Pterygota</taxon>
        <taxon>Neoptera</taxon>
        <taxon>Paraneoptera</taxon>
        <taxon>Hemiptera</taxon>
        <taxon>Heteroptera</taxon>
        <taxon>Panheteroptera</taxon>
        <taxon>Cimicomorpha</taxon>
        <taxon>Reduviidae</taxon>
        <taxon>Triatominae</taxon>
        <taxon>Rhodnius</taxon>
    </lineage>
</organism>
<name>R4G3D6_RHOPR</name>
<comment type="catalytic activity">
    <reaction evidence="1 10">
        <text>[protein]-peptidylproline (omega=180) = [protein]-peptidylproline (omega=0)</text>
        <dbReference type="Rhea" id="RHEA:16237"/>
        <dbReference type="Rhea" id="RHEA-COMP:10747"/>
        <dbReference type="Rhea" id="RHEA-COMP:10748"/>
        <dbReference type="ChEBI" id="CHEBI:83833"/>
        <dbReference type="ChEBI" id="CHEBI:83834"/>
        <dbReference type="EC" id="5.2.1.8"/>
    </reaction>
</comment>
<evidence type="ECO:0000256" key="9">
    <source>
        <dbReference type="ARBA" id="ARBA00023235"/>
    </source>
</evidence>
<dbReference type="STRING" id="13249.R4G3D6"/>
<evidence type="ECO:0000259" key="13">
    <source>
        <dbReference type="PROSITE" id="PS50222"/>
    </source>
</evidence>
<evidence type="ECO:0000256" key="11">
    <source>
        <dbReference type="SAM" id="Phobius"/>
    </source>
</evidence>
<dbReference type="PROSITE" id="PS50059">
    <property type="entry name" value="FKBP_PPIASE"/>
    <property type="match status" value="1"/>
</dbReference>
<dbReference type="InParanoid" id="R4G3D6"/>
<dbReference type="EMBL" id="ACPB03015317">
    <property type="status" value="NOT_ANNOTATED_CDS"/>
    <property type="molecule type" value="Genomic_DNA"/>
</dbReference>
<evidence type="ECO:0000256" key="6">
    <source>
        <dbReference type="ARBA" id="ARBA00022837"/>
    </source>
</evidence>
<evidence type="ECO:0000256" key="5">
    <source>
        <dbReference type="ARBA" id="ARBA00022824"/>
    </source>
</evidence>
<dbReference type="SUPFAM" id="SSF47473">
    <property type="entry name" value="EF-hand"/>
    <property type="match status" value="1"/>
</dbReference>
<keyword evidence="9 10" id="KW-0413">Isomerase</keyword>
<evidence type="ECO:0000313" key="14">
    <source>
        <dbReference type="EMBL" id="JAA75215.1"/>
    </source>
</evidence>
<evidence type="ECO:0000256" key="8">
    <source>
        <dbReference type="ARBA" id="ARBA00023180"/>
    </source>
</evidence>
<keyword evidence="3" id="KW-0732">Signal</keyword>
<dbReference type="VEuPathDB" id="VectorBase:RPRC007711"/>
<evidence type="ECO:0000256" key="10">
    <source>
        <dbReference type="PROSITE-ProRule" id="PRU00277"/>
    </source>
</evidence>